<keyword evidence="1" id="KW-0812">Transmembrane</keyword>
<evidence type="ECO:0000313" key="2">
    <source>
        <dbReference type="EMBL" id="KAH0906526.1"/>
    </source>
</evidence>
<comment type="caution">
    <text evidence="2">The sequence shown here is derived from an EMBL/GenBank/DDBJ whole genome shotgun (WGS) entry which is preliminary data.</text>
</comment>
<name>A0ABQ8BNV6_BRANA</name>
<proteinExistence type="predicted"/>
<keyword evidence="1" id="KW-0472">Membrane</keyword>
<dbReference type="EMBL" id="JAGKQM010000010">
    <property type="protein sequence ID" value="KAH0906526.1"/>
    <property type="molecule type" value="Genomic_DNA"/>
</dbReference>
<feature type="transmembrane region" description="Helical" evidence="1">
    <location>
        <begin position="147"/>
        <end position="168"/>
    </location>
</feature>
<evidence type="ECO:0000256" key="1">
    <source>
        <dbReference type="SAM" id="Phobius"/>
    </source>
</evidence>
<dbReference type="Proteomes" id="UP000824890">
    <property type="component" value="Unassembled WGS sequence"/>
</dbReference>
<reference evidence="2 3" key="1">
    <citation type="submission" date="2021-05" db="EMBL/GenBank/DDBJ databases">
        <title>Genome Assembly of Synthetic Allotetraploid Brassica napus Reveals Homoeologous Exchanges between Subgenomes.</title>
        <authorList>
            <person name="Davis J.T."/>
        </authorList>
    </citation>
    <scope>NUCLEOTIDE SEQUENCE [LARGE SCALE GENOMIC DNA]</scope>
    <source>
        <strain evidence="3">cv. Da-Ae</strain>
        <tissue evidence="2">Seedling</tissue>
    </source>
</reference>
<organism evidence="2 3">
    <name type="scientific">Brassica napus</name>
    <name type="common">Rape</name>
    <dbReference type="NCBI Taxonomy" id="3708"/>
    <lineage>
        <taxon>Eukaryota</taxon>
        <taxon>Viridiplantae</taxon>
        <taxon>Streptophyta</taxon>
        <taxon>Embryophyta</taxon>
        <taxon>Tracheophyta</taxon>
        <taxon>Spermatophyta</taxon>
        <taxon>Magnoliopsida</taxon>
        <taxon>eudicotyledons</taxon>
        <taxon>Gunneridae</taxon>
        <taxon>Pentapetalae</taxon>
        <taxon>rosids</taxon>
        <taxon>malvids</taxon>
        <taxon>Brassicales</taxon>
        <taxon>Brassicaceae</taxon>
        <taxon>Brassiceae</taxon>
        <taxon>Brassica</taxon>
    </lineage>
</organism>
<gene>
    <name evidence="2" type="ORF">HID58_038353</name>
</gene>
<dbReference type="Gene3D" id="3.30.70.600">
    <property type="entry name" value="Ribosomal protein S10 domain"/>
    <property type="match status" value="1"/>
</dbReference>
<dbReference type="InterPro" id="IPR036838">
    <property type="entry name" value="Ribosomal_uS10_dom_sf"/>
</dbReference>
<sequence length="220" mass="25418">MFQAYSEEATSMKSMGKSQLSTCKSPVTVYFNDVSPGTADSEIPISRWSSPDSLTPILPRRNNNLQIKRPDQPARHWHLCSSMRSVPDRDKRRLTHFWEFMGSEVHDKGEFLIGLELMLINEQLLRGLACFKRSADKFQWKMKMNRLWSEFVIWLTCLSYVAGAYKFFVLCIVGTNTKDRVKFHIHKQVIDLFSSLDVVKQITSITIEPGIEDKFNTSES</sequence>
<accession>A0ABQ8BNV6</accession>
<protein>
    <submittedName>
        <fullName evidence="2">Uncharacterized protein</fullName>
    </submittedName>
</protein>
<evidence type="ECO:0000313" key="3">
    <source>
        <dbReference type="Proteomes" id="UP000824890"/>
    </source>
</evidence>
<keyword evidence="3" id="KW-1185">Reference proteome</keyword>
<keyword evidence="1" id="KW-1133">Transmembrane helix</keyword>